<dbReference type="AlphaFoldDB" id="A0A8H6YQU0"/>
<organism evidence="1 2">
    <name type="scientific">Mycena venus</name>
    <dbReference type="NCBI Taxonomy" id="2733690"/>
    <lineage>
        <taxon>Eukaryota</taxon>
        <taxon>Fungi</taxon>
        <taxon>Dikarya</taxon>
        <taxon>Basidiomycota</taxon>
        <taxon>Agaricomycotina</taxon>
        <taxon>Agaricomycetes</taxon>
        <taxon>Agaricomycetidae</taxon>
        <taxon>Agaricales</taxon>
        <taxon>Marasmiineae</taxon>
        <taxon>Mycenaceae</taxon>
        <taxon>Mycena</taxon>
    </lineage>
</organism>
<reference evidence="1" key="1">
    <citation type="submission" date="2020-05" db="EMBL/GenBank/DDBJ databases">
        <title>Mycena genomes resolve the evolution of fungal bioluminescence.</title>
        <authorList>
            <person name="Tsai I.J."/>
        </authorList>
    </citation>
    <scope>NUCLEOTIDE SEQUENCE</scope>
    <source>
        <strain evidence="1">CCC161011</strain>
    </source>
</reference>
<comment type="caution">
    <text evidence="1">The sequence shown here is derived from an EMBL/GenBank/DDBJ whole genome shotgun (WGS) entry which is preliminary data.</text>
</comment>
<proteinExistence type="predicted"/>
<dbReference type="EMBL" id="JACAZI010000003">
    <property type="protein sequence ID" value="KAF7365553.1"/>
    <property type="molecule type" value="Genomic_DNA"/>
</dbReference>
<evidence type="ECO:0000313" key="2">
    <source>
        <dbReference type="Proteomes" id="UP000620124"/>
    </source>
</evidence>
<sequence>MIQLPQELVDETLDRLKGESSSLKSCSLVCRSWVLRSRRHLFEHIRLDSRNILVLRDLLRRPNCTLSPHVCSIEAIRCIGSLDDHSFDESAADLRHLINVRTLELALASHPNRADPSFCKREFFTAFPSVTRLVLSCGFDSLGFNLLVDMICLFPALQELHTREVSSAFAYSPTSAVPPRELCYLAFCNNSVGPILGWLHAAGHLPNVRSLTLPPVRVPHLSVVRAALQHLGGALQYFDIDVTQFLRLSTDLFDMSLHHNLKQLVIHDHAKWKIDTDTNLIILLISKLVTPALEYIALDVNFMAYRHLNWAALDEILCPTRLPRLQSVVFKCAWNHNHDLHDAWRGALPSLIASGVLRTEW</sequence>
<name>A0A8H6YQU0_9AGAR</name>
<evidence type="ECO:0000313" key="1">
    <source>
        <dbReference type="EMBL" id="KAF7365553.1"/>
    </source>
</evidence>
<keyword evidence="2" id="KW-1185">Reference proteome</keyword>
<protein>
    <recommendedName>
        <fullName evidence="3">F-box domain-containing protein</fullName>
    </recommendedName>
</protein>
<dbReference type="OrthoDB" id="2788229at2759"/>
<gene>
    <name evidence="1" type="ORF">MVEN_00428600</name>
</gene>
<dbReference type="SUPFAM" id="SSF52047">
    <property type="entry name" value="RNI-like"/>
    <property type="match status" value="1"/>
</dbReference>
<accession>A0A8H6YQU0</accession>
<evidence type="ECO:0008006" key="3">
    <source>
        <dbReference type="Google" id="ProtNLM"/>
    </source>
</evidence>
<dbReference type="Proteomes" id="UP000620124">
    <property type="component" value="Unassembled WGS sequence"/>
</dbReference>